<organism evidence="1 2">
    <name type="scientific">Podospora fimiseda</name>
    <dbReference type="NCBI Taxonomy" id="252190"/>
    <lineage>
        <taxon>Eukaryota</taxon>
        <taxon>Fungi</taxon>
        <taxon>Dikarya</taxon>
        <taxon>Ascomycota</taxon>
        <taxon>Pezizomycotina</taxon>
        <taxon>Sordariomycetes</taxon>
        <taxon>Sordariomycetidae</taxon>
        <taxon>Sordariales</taxon>
        <taxon>Podosporaceae</taxon>
        <taxon>Podospora</taxon>
    </lineage>
</organism>
<evidence type="ECO:0000313" key="1">
    <source>
        <dbReference type="EMBL" id="KAK4221992.1"/>
    </source>
</evidence>
<name>A0AAN7BFU4_9PEZI</name>
<accession>A0AAN7BFU4</accession>
<protein>
    <submittedName>
        <fullName evidence="1">Uncharacterized protein</fullName>
    </submittedName>
</protein>
<dbReference type="EMBL" id="MU865498">
    <property type="protein sequence ID" value="KAK4221992.1"/>
    <property type="molecule type" value="Genomic_DNA"/>
</dbReference>
<sequence length="58" mass="6517">MVVVVSGGRIQSYEIELVREDGEEVEPDLRWFPLGGLPPVGKVPFRIRRKRAGSGMSY</sequence>
<reference evidence="1" key="2">
    <citation type="submission" date="2023-05" db="EMBL/GenBank/DDBJ databases">
        <authorList>
            <consortium name="Lawrence Berkeley National Laboratory"/>
            <person name="Steindorff A."/>
            <person name="Hensen N."/>
            <person name="Bonometti L."/>
            <person name="Westerberg I."/>
            <person name="Brannstrom I.O."/>
            <person name="Guillou S."/>
            <person name="Cros-Aarteil S."/>
            <person name="Calhoun S."/>
            <person name="Haridas S."/>
            <person name="Kuo A."/>
            <person name="Mondo S."/>
            <person name="Pangilinan J."/>
            <person name="Riley R."/>
            <person name="Labutti K."/>
            <person name="Andreopoulos B."/>
            <person name="Lipzen A."/>
            <person name="Chen C."/>
            <person name="Yanf M."/>
            <person name="Daum C."/>
            <person name="Ng V."/>
            <person name="Clum A."/>
            <person name="Ohm R."/>
            <person name="Martin F."/>
            <person name="Silar P."/>
            <person name="Natvig D."/>
            <person name="Lalanne C."/>
            <person name="Gautier V."/>
            <person name="Ament-Velasquez S.L."/>
            <person name="Kruys A."/>
            <person name="Hutchinson M.I."/>
            <person name="Powell A.J."/>
            <person name="Barry K."/>
            <person name="Miller A.N."/>
            <person name="Grigoriev I.V."/>
            <person name="Debuchy R."/>
            <person name="Gladieux P."/>
            <person name="Thoren M.H."/>
            <person name="Johannesson H."/>
        </authorList>
    </citation>
    <scope>NUCLEOTIDE SEQUENCE</scope>
    <source>
        <strain evidence="1">CBS 990.96</strain>
    </source>
</reference>
<dbReference type="Proteomes" id="UP001301958">
    <property type="component" value="Unassembled WGS sequence"/>
</dbReference>
<dbReference type="AlphaFoldDB" id="A0AAN7BFU4"/>
<proteinExistence type="predicted"/>
<evidence type="ECO:0000313" key="2">
    <source>
        <dbReference type="Proteomes" id="UP001301958"/>
    </source>
</evidence>
<comment type="caution">
    <text evidence="1">The sequence shown here is derived from an EMBL/GenBank/DDBJ whole genome shotgun (WGS) entry which is preliminary data.</text>
</comment>
<gene>
    <name evidence="1" type="ORF">QBC38DRAFT_490902</name>
</gene>
<keyword evidence="2" id="KW-1185">Reference proteome</keyword>
<reference evidence="1" key="1">
    <citation type="journal article" date="2023" name="Mol. Phylogenet. Evol.">
        <title>Genome-scale phylogeny and comparative genomics of the fungal order Sordariales.</title>
        <authorList>
            <person name="Hensen N."/>
            <person name="Bonometti L."/>
            <person name="Westerberg I."/>
            <person name="Brannstrom I.O."/>
            <person name="Guillou S."/>
            <person name="Cros-Aarteil S."/>
            <person name="Calhoun S."/>
            <person name="Haridas S."/>
            <person name="Kuo A."/>
            <person name="Mondo S."/>
            <person name="Pangilinan J."/>
            <person name="Riley R."/>
            <person name="LaButti K."/>
            <person name="Andreopoulos B."/>
            <person name="Lipzen A."/>
            <person name="Chen C."/>
            <person name="Yan M."/>
            <person name="Daum C."/>
            <person name="Ng V."/>
            <person name="Clum A."/>
            <person name="Steindorff A."/>
            <person name="Ohm R.A."/>
            <person name="Martin F."/>
            <person name="Silar P."/>
            <person name="Natvig D.O."/>
            <person name="Lalanne C."/>
            <person name="Gautier V."/>
            <person name="Ament-Velasquez S.L."/>
            <person name="Kruys A."/>
            <person name="Hutchinson M.I."/>
            <person name="Powell A.J."/>
            <person name="Barry K."/>
            <person name="Miller A.N."/>
            <person name="Grigoriev I.V."/>
            <person name="Debuchy R."/>
            <person name="Gladieux P."/>
            <person name="Hiltunen Thoren M."/>
            <person name="Johannesson H."/>
        </authorList>
    </citation>
    <scope>NUCLEOTIDE SEQUENCE</scope>
    <source>
        <strain evidence="1">CBS 990.96</strain>
    </source>
</reference>